<comment type="subcellular location">
    <subcellularLocation>
        <location evidence="1">Cell membrane</location>
        <topology evidence="1">Multi-pass membrane protein</topology>
    </subcellularLocation>
</comment>
<sequence length="883" mass="94763">MEGRLAMLAFIASIAGVQTLAALPSTAMRWELGCLSVLTLVLRWRVRAAPSGRPTGRPTCAPWLRAVLLCACAGGAGALYAIERAQWRLEDALPADQENQVMRATVRVVSLVESSPDALRFDAEVLASTPVVTPHRLRVSWPLPIHGDAGVPRPVIPGQHWKMALVLKRPHAVQNPHGPDGEARMFHRDMRATATVRGKPQHVLDEGYRLGMVGIHRARHVLRERMRSLLGDTRHGAVVIALALGDQAGVARDDWRVFNATGITHLVSISGLHVTLVAGLAGSAVAWSWRRVRWRGVYLAERTPAALAGIAAALFVAWLYCLLAGWGIPARRTFFMLAVAGGSALLRLPLSRDAVLLFAACVVVAFDPWAPIAPGFWLSFGAVAAVLAWGQAGREGREGHGADLVGPGNPARGAGGRRWHRWLRHCMQAGRLQCVVTLSLMPALAFLTQQVSVASPLANAIAIPAVSLVVTPLALLCAALCALAGVVPGAAGLAAWPGWTAQAMFGLVMRWIDSLAAQGWSVWDVAAPPLILLALAATGIAWALLPPAMASRRWAWLLIVPALCWRPARPAEGEWRLTALDVGQGGAVVVETATHALVFDSGPLHRNGTDGAQRVLWPYLRARGVRRIDTLVISHADDDHAGGLDSLLRAVPVDRVHASFDVARRLRRDARKRGWADEAPLPAISGPCEAGQAWEVDGVRFAFLHPRAPTAARETARPRKARRGRAAGSNADGCVLLVEGRHHRALLPGDVGVAQENGFAPALPPIDVVVAPHHGSKTSSGAALVDAARARHVIAQVGYLNRFQHPAPAVARRWRRAGASFWRTDHHGAVIATSRADALVVRCQRALARRYWHTAMAPDGARRPCDNMVCPAVDPEPPCRPPA</sequence>
<dbReference type="RefSeq" id="WP_094847955.1">
    <property type="nucleotide sequence ID" value="NZ_NEVJ01000003.1"/>
</dbReference>
<dbReference type="Pfam" id="PF00753">
    <property type="entry name" value="Lactamase_B"/>
    <property type="match status" value="1"/>
</dbReference>
<gene>
    <name evidence="8" type="ORF">CAL26_16770</name>
</gene>
<keyword evidence="2" id="KW-1003">Cell membrane</keyword>
<dbReference type="SUPFAM" id="SSF56281">
    <property type="entry name" value="Metallo-hydrolase/oxidoreductase"/>
    <property type="match status" value="1"/>
</dbReference>
<dbReference type="Proteomes" id="UP000216857">
    <property type="component" value="Unassembled WGS sequence"/>
</dbReference>
<dbReference type="GO" id="GO:0030420">
    <property type="term" value="P:establishment of competence for transformation"/>
    <property type="evidence" value="ECO:0007669"/>
    <property type="project" value="InterPro"/>
</dbReference>
<feature type="transmembrane region" description="Helical" evidence="6">
    <location>
        <begin position="525"/>
        <end position="545"/>
    </location>
</feature>
<dbReference type="InterPro" id="IPR001279">
    <property type="entry name" value="Metallo-B-lactamas"/>
</dbReference>
<dbReference type="Pfam" id="PF13567">
    <property type="entry name" value="DUF4131"/>
    <property type="match status" value="1"/>
</dbReference>
<feature type="transmembrane region" description="Helical" evidence="6">
    <location>
        <begin position="429"/>
        <end position="448"/>
    </location>
</feature>
<dbReference type="InterPro" id="IPR035681">
    <property type="entry name" value="ComA-like_MBL"/>
</dbReference>
<dbReference type="PANTHER" id="PTHR30619:SF1">
    <property type="entry name" value="RECOMBINATION PROTEIN 2"/>
    <property type="match status" value="1"/>
</dbReference>
<dbReference type="SMART" id="SM00849">
    <property type="entry name" value="Lactamase_B"/>
    <property type="match status" value="1"/>
</dbReference>
<dbReference type="InterPro" id="IPR025405">
    <property type="entry name" value="DUF4131"/>
</dbReference>
<reference evidence="8" key="1">
    <citation type="submission" date="2017-05" db="EMBL/GenBank/DDBJ databases">
        <title>Complete and WGS of Bordetella genogroups.</title>
        <authorList>
            <person name="Spilker T."/>
            <person name="Lipuma J."/>
        </authorList>
    </citation>
    <scope>NUCLEOTIDE SEQUENCE</scope>
    <source>
        <strain evidence="8">AU21707</strain>
    </source>
</reference>
<evidence type="ECO:0000256" key="6">
    <source>
        <dbReference type="SAM" id="Phobius"/>
    </source>
</evidence>
<keyword evidence="5 6" id="KW-0472">Membrane</keyword>
<accession>A0A261R2T9</accession>
<keyword evidence="3 6" id="KW-0812">Transmembrane</keyword>
<organism evidence="8 9">
    <name type="scientific">Bordetella genomosp. 9</name>
    <dbReference type="NCBI Taxonomy" id="1416803"/>
    <lineage>
        <taxon>Bacteria</taxon>
        <taxon>Pseudomonadati</taxon>
        <taxon>Pseudomonadota</taxon>
        <taxon>Betaproteobacteria</taxon>
        <taxon>Burkholderiales</taxon>
        <taxon>Alcaligenaceae</taxon>
        <taxon>Bordetella</taxon>
    </lineage>
</organism>
<evidence type="ECO:0000259" key="7">
    <source>
        <dbReference type="SMART" id="SM00849"/>
    </source>
</evidence>
<keyword evidence="4 6" id="KW-1133">Transmembrane helix</keyword>
<feature type="transmembrane region" description="Helical" evidence="6">
    <location>
        <begin position="307"/>
        <end position="328"/>
    </location>
</feature>
<dbReference type="AlphaFoldDB" id="A0A261R2T9"/>
<dbReference type="InterPro" id="IPR004477">
    <property type="entry name" value="ComEC_N"/>
</dbReference>
<evidence type="ECO:0000256" key="1">
    <source>
        <dbReference type="ARBA" id="ARBA00004651"/>
    </source>
</evidence>
<feature type="transmembrane region" description="Helical" evidence="6">
    <location>
        <begin position="266"/>
        <end position="287"/>
    </location>
</feature>
<dbReference type="NCBIfam" id="TIGR00360">
    <property type="entry name" value="ComEC_N-term"/>
    <property type="match status" value="1"/>
</dbReference>
<feature type="transmembrane region" description="Helical" evidence="6">
    <location>
        <begin position="372"/>
        <end position="390"/>
    </location>
</feature>
<evidence type="ECO:0000256" key="4">
    <source>
        <dbReference type="ARBA" id="ARBA00022989"/>
    </source>
</evidence>
<dbReference type="InterPro" id="IPR004797">
    <property type="entry name" value="Competence_ComEC/Rec2"/>
</dbReference>
<name>A0A261R2T9_9BORD</name>
<evidence type="ECO:0000313" key="8">
    <source>
        <dbReference type="EMBL" id="OZI19291.1"/>
    </source>
</evidence>
<dbReference type="Gene3D" id="3.60.15.10">
    <property type="entry name" value="Ribonuclease Z/Hydroxyacylglutathione hydrolase-like"/>
    <property type="match status" value="1"/>
</dbReference>
<evidence type="ECO:0000313" key="9">
    <source>
        <dbReference type="Proteomes" id="UP000216857"/>
    </source>
</evidence>
<dbReference type="InterPro" id="IPR036866">
    <property type="entry name" value="RibonucZ/Hydroxyglut_hydro"/>
</dbReference>
<dbReference type="GO" id="GO:0005886">
    <property type="term" value="C:plasma membrane"/>
    <property type="evidence" value="ECO:0007669"/>
    <property type="project" value="UniProtKB-SubCell"/>
</dbReference>
<evidence type="ECO:0000256" key="3">
    <source>
        <dbReference type="ARBA" id="ARBA00022692"/>
    </source>
</evidence>
<dbReference type="Pfam" id="PF03772">
    <property type="entry name" value="Competence"/>
    <property type="match status" value="1"/>
</dbReference>
<feature type="domain" description="Metallo-beta-lactamase" evidence="7">
    <location>
        <begin position="584"/>
        <end position="799"/>
    </location>
</feature>
<dbReference type="OrthoDB" id="9761531at2"/>
<comment type="caution">
    <text evidence="8">The sequence shown here is derived from an EMBL/GenBank/DDBJ whole genome shotgun (WGS) entry which is preliminary data.</text>
</comment>
<feature type="transmembrane region" description="Helical" evidence="6">
    <location>
        <begin position="460"/>
        <end position="486"/>
    </location>
</feature>
<evidence type="ECO:0000256" key="2">
    <source>
        <dbReference type="ARBA" id="ARBA00022475"/>
    </source>
</evidence>
<protein>
    <submittedName>
        <fullName evidence="8">DNA internalization-related competence protein ComEC/Rec2</fullName>
    </submittedName>
</protein>
<dbReference type="NCBIfam" id="TIGR00361">
    <property type="entry name" value="ComEC_Rec2"/>
    <property type="match status" value="1"/>
</dbReference>
<dbReference type="CDD" id="cd07731">
    <property type="entry name" value="ComA-like_MBL-fold"/>
    <property type="match status" value="1"/>
</dbReference>
<feature type="transmembrane region" description="Helical" evidence="6">
    <location>
        <begin position="493"/>
        <end position="513"/>
    </location>
</feature>
<evidence type="ECO:0000256" key="5">
    <source>
        <dbReference type="ARBA" id="ARBA00023136"/>
    </source>
</evidence>
<dbReference type="PANTHER" id="PTHR30619">
    <property type="entry name" value="DNA INTERNALIZATION/COMPETENCE PROTEIN COMEC/REC2"/>
    <property type="match status" value="1"/>
</dbReference>
<dbReference type="InterPro" id="IPR052159">
    <property type="entry name" value="Competence_DNA_uptake"/>
</dbReference>
<proteinExistence type="predicted"/>
<keyword evidence="9" id="KW-1185">Reference proteome</keyword>
<dbReference type="EMBL" id="NEVJ01000003">
    <property type="protein sequence ID" value="OZI19291.1"/>
    <property type="molecule type" value="Genomic_DNA"/>
</dbReference>